<accession>A0A137NPU1</accession>
<evidence type="ECO:0000313" key="2">
    <source>
        <dbReference type="Proteomes" id="UP000070444"/>
    </source>
</evidence>
<feature type="non-terminal residue" evidence="1">
    <location>
        <position position="287"/>
    </location>
</feature>
<dbReference type="SUPFAM" id="SSF52047">
    <property type="entry name" value="RNI-like"/>
    <property type="match status" value="1"/>
</dbReference>
<reference evidence="1 2" key="1">
    <citation type="journal article" date="2015" name="Genome Biol. Evol.">
        <title>Phylogenomic analyses indicate that early fungi evolved digesting cell walls of algal ancestors of land plants.</title>
        <authorList>
            <person name="Chang Y."/>
            <person name="Wang S."/>
            <person name="Sekimoto S."/>
            <person name="Aerts A.L."/>
            <person name="Choi C."/>
            <person name="Clum A."/>
            <person name="LaButti K.M."/>
            <person name="Lindquist E.A."/>
            <person name="Yee Ngan C."/>
            <person name="Ohm R.A."/>
            <person name="Salamov A.A."/>
            <person name="Grigoriev I.V."/>
            <person name="Spatafora J.W."/>
            <person name="Berbee M.L."/>
        </authorList>
    </citation>
    <scope>NUCLEOTIDE SEQUENCE [LARGE SCALE GENOMIC DNA]</scope>
    <source>
        <strain evidence="1 2">NRRL 28638</strain>
    </source>
</reference>
<keyword evidence="2" id="KW-1185">Reference proteome</keyword>
<organism evidence="1 2">
    <name type="scientific">Conidiobolus coronatus (strain ATCC 28846 / CBS 209.66 / NRRL 28638)</name>
    <name type="common">Delacroixia coronata</name>
    <dbReference type="NCBI Taxonomy" id="796925"/>
    <lineage>
        <taxon>Eukaryota</taxon>
        <taxon>Fungi</taxon>
        <taxon>Fungi incertae sedis</taxon>
        <taxon>Zoopagomycota</taxon>
        <taxon>Entomophthoromycotina</taxon>
        <taxon>Entomophthoromycetes</taxon>
        <taxon>Entomophthorales</taxon>
        <taxon>Ancylistaceae</taxon>
        <taxon>Conidiobolus</taxon>
    </lineage>
</organism>
<evidence type="ECO:0008006" key="3">
    <source>
        <dbReference type="Google" id="ProtNLM"/>
    </source>
</evidence>
<protein>
    <recommendedName>
        <fullName evidence="3">F-box domain-containing protein</fullName>
    </recommendedName>
</protein>
<dbReference type="Proteomes" id="UP000070444">
    <property type="component" value="Unassembled WGS sequence"/>
</dbReference>
<dbReference type="EMBL" id="KQ965198">
    <property type="protein sequence ID" value="KXN64759.1"/>
    <property type="molecule type" value="Genomic_DNA"/>
</dbReference>
<dbReference type="InterPro" id="IPR032675">
    <property type="entry name" value="LRR_dom_sf"/>
</dbReference>
<proteinExistence type="predicted"/>
<dbReference type="Gene3D" id="3.80.10.10">
    <property type="entry name" value="Ribonuclease Inhibitor"/>
    <property type="match status" value="1"/>
</dbReference>
<evidence type="ECO:0000313" key="1">
    <source>
        <dbReference type="EMBL" id="KXN64759.1"/>
    </source>
</evidence>
<gene>
    <name evidence="1" type="ORF">CONCODRAFT_13976</name>
</gene>
<name>A0A137NPU1_CONC2</name>
<sequence length="287" mass="33429">MYWVIVISSWDTVRYLSASELIELSLICRFTRNKVFKYVSESITLNGFLDDYINLSLNYANSDILKKEVLNIYEQHLKKLIPHVKSLYYGGENSEILLLSIPQVFSRLNKLQIFRVSFTLVTFYKIMDGLNQLKYLSLDEAQFITFDVRRIPITLQLPQSLVTFELSYCDLMHAEYNPSFCLNDYLNYRIETYTTTLNCKIKPDSLPSLKALTLDHYDLEFAATQNNLILGSSQITHFSTNLSLINELTFVNLQYLESLTLSNHHDYPRSFLEADIPNLHSLKKLKI</sequence>
<dbReference type="AlphaFoldDB" id="A0A137NPU1"/>